<dbReference type="AlphaFoldDB" id="A0AAW0JVT6"/>
<keyword evidence="2" id="KW-1185">Reference proteome</keyword>
<accession>A0AAW0JVT6</accession>
<name>A0AAW0JVT6_QUESU</name>
<proteinExistence type="predicted"/>
<evidence type="ECO:0000313" key="1">
    <source>
        <dbReference type="EMBL" id="KAK7830829.1"/>
    </source>
</evidence>
<organism evidence="1 2">
    <name type="scientific">Quercus suber</name>
    <name type="common">Cork oak</name>
    <dbReference type="NCBI Taxonomy" id="58331"/>
    <lineage>
        <taxon>Eukaryota</taxon>
        <taxon>Viridiplantae</taxon>
        <taxon>Streptophyta</taxon>
        <taxon>Embryophyta</taxon>
        <taxon>Tracheophyta</taxon>
        <taxon>Spermatophyta</taxon>
        <taxon>Magnoliopsida</taxon>
        <taxon>eudicotyledons</taxon>
        <taxon>Gunneridae</taxon>
        <taxon>Pentapetalae</taxon>
        <taxon>rosids</taxon>
        <taxon>fabids</taxon>
        <taxon>Fagales</taxon>
        <taxon>Fagaceae</taxon>
        <taxon>Quercus</taxon>
    </lineage>
</organism>
<comment type="caution">
    <text evidence="1">The sequence shown here is derived from an EMBL/GenBank/DDBJ whole genome shotgun (WGS) entry which is preliminary data.</text>
</comment>
<dbReference type="EMBL" id="PKMF04000454">
    <property type="protein sequence ID" value="KAK7830829.1"/>
    <property type="molecule type" value="Genomic_DNA"/>
</dbReference>
<evidence type="ECO:0000313" key="2">
    <source>
        <dbReference type="Proteomes" id="UP000237347"/>
    </source>
</evidence>
<sequence>MGILGFGNGFDYESFSCWVSWFCI</sequence>
<protein>
    <submittedName>
        <fullName evidence="1">Uncharacterized protein</fullName>
    </submittedName>
</protein>
<reference evidence="1 2" key="1">
    <citation type="journal article" date="2018" name="Sci. Data">
        <title>The draft genome sequence of cork oak.</title>
        <authorList>
            <person name="Ramos A.M."/>
            <person name="Usie A."/>
            <person name="Barbosa P."/>
            <person name="Barros P.M."/>
            <person name="Capote T."/>
            <person name="Chaves I."/>
            <person name="Simoes F."/>
            <person name="Abreu I."/>
            <person name="Carrasquinho I."/>
            <person name="Faro C."/>
            <person name="Guimaraes J.B."/>
            <person name="Mendonca D."/>
            <person name="Nobrega F."/>
            <person name="Rodrigues L."/>
            <person name="Saibo N.J.M."/>
            <person name="Varela M.C."/>
            <person name="Egas C."/>
            <person name="Matos J."/>
            <person name="Miguel C.M."/>
            <person name="Oliveira M.M."/>
            <person name="Ricardo C.P."/>
            <person name="Goncalves S."/>
        </authorList>
    </citation>
    <scope>NUCLEOTIDE SEQUENCE [LARGE SCALE GENOMIC DNA]</scope>
    <source>
        <strain evidence="2">cv. HL8</strain>
    </source>
</reference>
<dbReference type="Proteomes" id="UP000237347">
    <property type="component" value="Unassembled WGS sequence"/>
</dbReference>
<gene>
    <name evidence="1" type="ORF">CFP56_027896</name>
</gene>